<dbReference type="SUPFAM" id="SSF51735">
    <property type="entry name" value="NAD(P)-binding Rossmann-fold domains"/>
    <property type="match status" value="1"/>
</dbReference>
<dbReference type="Pfam" id="PF22685">
    <property type="entry name" value="Gal80p_C-like"/>
    <property type="match status" value="1"/>
</dbReference>
<dbReference type="SUPFAM" id="SSF55347">
    <property type="entry name" value="Glyceraldehyde-3-phosphate dehydrogenase-like, C-terminal domain"/>
    <property type="match status" value="1"/>
</dbReference>
<dbReference type="AlphaFoldDB" id="A0A9N9L2I8"/>
<dbReference type="PANTHER" id="PTHR43708">
    <property type="entry name" value="CONSERVED EXPRESSED OXIDOREDUCTASE (EUROFUNG)"/>
    <property type="match status" value="1"/>
</dbReference>
<proteinExistence type="predicted"/>
<dbReference type="Gene3D" id="3.30.360.10">
    <property type="entry name" value="Dihydrodipicolinate Reductase, domain 2"/>
    <property type="match status" value="1"/>
</dbReference>
<evidence type="ECO:0000313" key="4">
    <source>
        <dbReference type="Proteomes" id="UP000696280"/>
    </source>
</evidence>
<comment type="caution">
    <text evidence="3">The sequence shown here is derived from an EMBL/GenBank/DDBJ whole genome shotgun (WGS) entry which is preliminary data.</text>
</comment>
<dbReference type="OrthoDB" id="64915at2759"/>
<feature type="domain" description="Gfo/Idh/MocA-like oxidoreductase N-terminal" evidence="1">
    <location>
        <begin position="21"/>
        <end position="134"/>
    </location>
</feature>
<keyword evidence="4" id="KW-1185">Reference proteome</keyword>
<organism evidence="3 4">
    <name type="scientific">Hymenoscyphus fraxineus</name>
    <dbReference type="NCBI Taxonomy" id="746836"/>
    <lineage>
        <taxon>Eukaryota</taxon>
        <taxon>Fungi</taxon>
        <taxon>Dikarya</taxon>
        <taxon>Ascomycota</taxon>
        <taxon>Pezizomycotina</taxon>
        <taxon>Leotiomycetes</taxon>
        <taxon>Helotiales</taxon>
        <taxon>Helotiaceae</taxon>
        <taxon>Hymenoscyphus</taxon>
    </lineage>
</organism>
<dbReference type="Gene3D" id="3.40.50.720">
    <property type="entry name" value="NAD(P)-binding Rossmann-like Domain"/>
    <property type="match status" value="1"/>
</dbReference>
<evidence type="ECO:0000313" key="3">
    <source>
        <dbReference type="EMBL" id="CAG8956535.1"/>
    </source>
</evidence>
<name>A0A9N9L2I8_9HELO</name>
<dbReference type="PANTHER" id="PTHR43708:SF1">
    <property type="entry name" value="GALACTOSE_LACTOSE METABOLISM REGULATORY PROTEIN GAL80"/>
    <property type="match status" value="1"/>
</dbReference>
<dbReference type="InterPro" id="IPR055080">
    <property type="entry name" value="Gal80p-like_C"/>
</dbReference>
<evidence type="ECO:0000259" key="2">
    <source>
        <dbReference type="Pfam" id="PF22685"/>
    </source>
</evidence>
<sequence>MAPIRVGLIGLSGAPPDKYEGTSWTAIAHLPYLKASPHYEIVALLNTSIETGKEAVRRNELPAETKTYYKPEDLAADEDVDLVVCSVRVDRHFSSVKASIIAGKAVFVEWPMDRNLEVAREMEALATKHNVKTILGLQASHSPIVRKLKEAIESGKIGKIHSSTLFTSLGFAAETVSKNVRYFVDRDIGGNLLSIQVGHSLESIHFALGDFKTFQSLLVNTYPVKDIVDPSKGNEVVVKDTPNNVPNEILLQGILESSGAPFSLHYRGGKAFPGTPDIDWRIQGEDGELRLTSPIGLNVGSPATKLELYDVAKDTVEVLEAEKDEWDSLPVPAQNIARVYEAYRKGEWYPDFSWGVKRHETLQKIWDQYDSYISEQN</sequence>
<gene>
    <name evidence="3" type="ORF">HYFRA_00003923</name>
</gene>
<dbReference type="EMBL" id="CAJVRL010000070">
    <property type="protein sequence ID" value="CAG8956535.1"/>
    <property type="molecule type" value="Genomic_DNA"/>
</dbReference>
<dbReference type="InterPro" id="IPR051317">
    <property type="entry name" value="Gfo/Idh/MocA_oxidoreduct"/>
</dbReference>
<feature type="domain" description="Gal80p-like C-terminal" evidence="2">
    <location>
        <begin position="143"/>
        <end position="293"/>
    </location>
</feature>
<dbReference type="InterPro" id="IPR036291">
    <property type="entry name" value="NAD(P)-bd_dom_sf"/>
</dbReference>
<dbReference type="Pfam" id="PF01408">
    <property type="entry name" value="GFO_IDH_MocA"/>
    <property type="match status" value="1"/>
</dbReference>
<dbReference type="Proteomes" id="UP000696280">
    <property type="component" value="Unassembled WGS sequence"/>
</dbReference>
<dbReference type="GO" id="GO:0000166">
    <property type="term" value="F:nucleotide binding"/>
    <property type="evidence" value="ECO:0007669"/>
    <property type="project" value="InterPro"/>
</dbReference>
<evidence type="ECO:0000259" key="1">
    <source>
        <dbReference type="Pfam" id="PF01408"/>
    </source>
</evidence>
<dbReference type="InterPro" id="IPR000683">
    <property type="entry name" value="Gfo/Idh/MocA-like_OxRdtase_N"/>
</dbReference>
<protein>
    <recommendedName>
        <fullName evidence="5">Gfo/Idh/MocA-like oxidoreductase N-terminal domain-containing protein</fullName>
    </recommendedName>
</protein>
<accession>A0A9N9L2I8</accession>
<reference evidence="3" key="1">
    <citation type="submission" date="2021-07" db="EMBL/GenBank/DDBJ databases">
        <authorList>
            <person name="Durling M."/>
        </authorList>
    </citation>
    <scope>NUCLEOTIDE SEQUENCE</scope>
</reference>
<evidence type="ECO:0008006" key="5">
    <source>
        <dbReference type="Google" id="ProtNLM"/>
    </source>
</evidence>